<dbReference type="Proteomes" id="UP000198211">
    <property type="component" value="Unassembled WGS sequence"/>
</dbReference>
<proteinExistence type="predicted"/>
<gene>
    <name evidence="1" type="ORF">PHMEG_00012427</name>
</gene>
<keyword evidence="2" id="KW-1185">Reference proteome</keyword>
<dbReference type="OrthoDB" id="104503at2759"/>
<dbReference type="EMBL" id="NBNE01001406">
    <property type="protein sequence ID" value="OWZ14129.1"/>
    <property type="molecule type" value="Genomic_DNA"/>
</dbReference>
<reference evidence="2" key="1">
    <citation type="submission" date="2017-03" db="EMBL/GenBank/DDBJ databases">
        <title>Phytopthora megakarya and P. palmivora, two closely related causual agents of cacao black pod achieved similar genome size and gene model numbers by different mechanisms.</title>
        <authorList>
            <person name="Ali S."/>
            <person name="Shao J."/>
            <person name="Larry D.J."/>
            <person name="Kronmiller B."/>
            <person name="Shen D."/>
            <person name="Strem M.D."/>
            <person name="Melnick R.L."/>
            <person name="Guiltinan M.J."/>
            <person name="Tyler B.M."/>
            <person name="Meinhardt L.W."/>
            <person name="Bailey B.A."/>
        </authorList>
    </citation>
    <scope>NUCLEOTIDE SEQUENCE [LARGE SCALE GENOMIC DNA]</scope>
    <source>
        <strain evidence="2">zdho120</strain>
    </source>
</reference>
<evidence type="ECO:0008006" key="3">
    <source>
        <dbReference type="Google" id="ProtNLM"/>
    </source>
</evidence>
<name>A0A225WAG2_9STRA</name>
<organism evidence="1 2">
    <name type="scientific">Phytophthora megakarya</name>
    <dbReference type="NCBI Taxonomy" id="4795"/>
    <lineage>
        <taxon>Eukaryota</taxon>
        <taxon>Sar</taxon>
        <taxon>Stramenopiles</taxon>
        <taxon>Oomycota</taxon>
        <taxon>Peronosporomycetes</taxon>
        <taxon>Peronosporales</taxon>
        <taxon>Peronosporaceae</taxon>
        <taxon>Phytophthora</taxon>
    </lineage>
</organism>
<evidence type="ECO:0000313" key="2">
    <source>
        <dbReference type="Proteomes" id="UP000198211"/>
    </source>
</evidence>
<accession>A0A225WAG2</accession>
<protein>
    <recommendedName>
        <fullName evidence="3">SWIM-type domain-containing protein</fullName>
    </recommendedName>
</protein>
<dbReference type="AlphaFoldDB" id="A0A225WAG2"/>
<comment type="caution">
    <text evidence="1">The sequence shown here is derived from an EMBL/GenBank/DDBJ whole genome shotgun (WGS) entry which is preliminary data.</text>
</comment>
<sequence length="150" mass="16999">MCRVKQLPKEDTTATHELKELWVIFDSPFHASSDTWEEGHMVLSVVPAPGMPEEGWVVDIEKCACACKFYSKLKTCCHISVGRKAKRRQNRKLFNRQVRKIKVPCKKKKTFTHTQPSNTDTAIPLSDSVVGRPLLTSRALGLEFILCPDT</sequence>
<evidence type="ECO:0000313" key="1">
    <source>
        <dbReference type="EMBL" id="OWZ14129.1"/>
    </source>
</evidence>